<feature type="transmembrane region" description="Helical" evidence="7">
    <location>
        <begin position="229"/>
        <end position="253"/>
    </location>
</feature>
<sequence>MLPGVLLLTALAPVLWGTTYLVTTEYLPPDRPLLSGVLRALPAGLLLLAWTRTLPRGGWWWRAAVLGTLNMGAFFALLFLAAYRLPGGVAAILGAAQPLMVAVLALVLLGQRPTGWRLGWAVVGVGGVALTVLRGAVAFDPVGIVAGLAGTASMATGVVLTRRWKRPVGVVTLTGWQLTAGGLVLLPVALAVEGMPPALDAVALGGYAWLALAGTLLAYVVWFRGLDLLPVAAVSFLPLLSPVVATVLGWVALGETFTGTQLLGAALALVAVVAAQFPRRVPRSQRPEPAPEPELELELELERT</sequence>
<dbReference type="Proteomes" id="UP000192591">
    <property type="component" value="Unassembled WGS sequence"/>
</dbReference>
<proteinExistence type="inferred from homology"/>
<feature type="transmembrane region" description="Helical" evidence="7">
    <location>
        <begin position="259"/>
        <end position="277"/>
    </location>
</feature>
<keyword evidence="5 7" id="KW-0472">Membrane</keyword>
<dbReference type="InterPro" id="IPR050638">
    <property type="entry name" value="AA-Vitamin_Transporters"/>
</dbReference>
<evidence type="ECO:0000256" key="5">
    <source>
        <dbReference type="ARBA" id="ARBA00023136"/>
    </source>
</evidence>
<keyword evidence="10" id="KW-1185">Reference proteome</keyword>
<dbReference type="SUPFAM" id="SSF103481">
    <property type="entry name" value="Multidrug resistance efflux transporter EmrE"/>
    <property type="match status" value="2"/>
</dbReference>
<feature type="transmembrane region" description="Helical" evidence="7">
    <location>
        <begin position="63"/>
        <end position="83"/>
    </location>
</feature>
<feature type="transmembrane region" description="Helical" evidence="7">
    <location>
        <begin position="89"/>
        <end position="109"/>
    </location>
</feature>
<evidence type="ECO:0000256" key="3">
    <source>
        <dbReference type="ARBA" id="ARBA00022692"/>
    </source>
</evidence>
<dbReference type="Pfam" id="PF00892">
    <property type="entry name" value="EamA"/>
    <property type="match status" value="2"/>
</dbReference>
<dbReference type="RefSeq" id="WP_139794721.1">
    <property type="nucleotide sequence ID" value="NZ_MWIH01000002.1"/>
</dbReference>
<feature type="domain" description="EamA" evidence="8">
    <location>
        <begin position="6"/>
        <end position="132"/>
    </location>
</feature>
<feature type="transmembrane region" description="Helical" evidence="7">
    <location>
        <begin position="168"/>
        <end position="192"/>
    </location>
</feature>
<gene>
    <name evidence="9" type="ORF">B1813_02910</name>
</gene>
<feature type="transmembrane region" description="Helical" evidence="7">
    <location>
        <begin position="204"/>
        <end position="222"/>
    </location>
</feature>
<dbReference type="PANTHER" id="PTHR32322:SF2">
    <property type="entry name" value="EAMA DOMAIN-CONTAINING PROTEIN"/>
    <property type="match status" value="1"/>
</dbReference>
<feature type="region of interest" description="Disordered" evidence="6">
    <location>
        <begin position="282"/>
        <end position="304"/>
    </location>
</feature>
<comment type="caution">
    <text evidence="9">The sequence shown here is derived from an EMBL/GenBank/DDBJ whole genome shotgun (WGS) entry which is preliminary data.</text>
</comment>
<dbReference type="GO" id="GO:0016020">
    <property type="term" value="C:membrane"/>
    <property type="evidence" value="ECO:0007669"/>
    <property type="project" value="UniProtKB-SubCell"/>
</dbReference>
<protein>
    <submittedName>
        <fullName evidence="9">EamA family transporter</fullName>
    </submittedName>
</protein>
<dbReference type="AlphaFoldDB" id="A0A1V9ADN5"/>
<organism evidence="9 10">
    <name type="scientific">Saccharomonospora piscinae</name>
    <dbReference type="NCBI Taxonomy" id="687388"/>
    <lineage>
        <taxon>Bacteria</taxon>
        <taxon>Bacillati</taxon>
        <taxon>Actinomycetota</taxon>
        <taxon>Actinomycetes</taxon>
        <taxon>Pseudonocardiales</taxon>
        <taxon>Pseudonocardiaceae</taxon>
        <taxon>Saccharomonospora</taxon>
    </lineage>
</organism>
<comment type="similarity">
    <text evidence="2">Belongs to the EamA transporter family.</text>
</comment>
<feature type="transmembrane region" description="Helical" evidence="7">
    <location>
        <begin position="33"/>
        <end position="51"/>
    </location>
</feature>
<evidence type="ECO:0000313" key="9">
    <source>
        <dbReference type="EMBL" id="OQO95183.1"/>
    </source>
</evidence>
<dbReference type="EMBL" id="MWIH01000002">
    <property type="protein sequence ID" value="OQO95183.1"/>
    <property type="molecule type" value="Genomic_DNA"/>
</dbReference>
<reference evidence="9 10" key="1">
    <citation type="submission" date="2017-02" db="EMBL/GenBank/DDBJ databases">
        <title>Draft genome of Saccharomonospora sp. 154.</title>
        <authorList>
            <person name="Alonso-Carmona G.S."/>
            <person name="De La Haba R."/>
            <person name="Vera-Gargallo B."/>
            <person name="Sandoval-Trujillo A.H."/>
            <person name="Ramirez-Duran N."/>
            <person name="Ventosa A."/>
        </authorList>
    </citation>
    <scope>NUCLEOTIDE SEQUENCE [LARGE SCALE GENOMIC DNA]</scope>
    <source>
        <strain evidence="9 10">LRS4.154</strain>
    </source>
</reference>
<evidence type="ECO:0000256" key="6">
    <source>
        <dbReference type="SAM" id="MobiDB-lite"/>
    </source>
</evidence>
<feature type="compositionally biased region" description="Acidic residues" evidence="6">
    <location>
        <begin position="291"/>
        <end position="304"/>
    </location>
</feature>
<evidence type="ECO:0000256" key="4">
    <source>
        <dbReference type="ARBA" id="ARBA00022989"/>
    </source>
</evidence>
<dbReference type="STRING" id="1962155.B1813_02910"/>
<keyword evidence="4 7" id="KW-1133">Transmembrane helix</keyword>
<dbReference type="InterPro" id="IPR037185">
    <property type="entry name" value="EmrE-like"/>
</dbReference>
<evidence type="ECO:0000259" key="8">
    <source>
        <dbReference type="Pfam" id="PF00892"/>
    </source>
</evidence>
<keyword evidence="3 7" id="KW-0812">Transmembrane</keyword>
<evidence type="ECO:0000256" key="1">
    <source>
        <dbReference type="ARBA" id="ARBA00004141"/>
    </source>
</evidence>
<evidence type="ECO:0000313" key="10">
    <source>
        <dbReference type="Proteomes" id="UP000192591"/>
    </source>
</evidence>
<feature type="domain" description="EamA" evidence="8">
    <location>
        <begin position="143"/>
        <end position="273"/>
    </location>
</feature>
<name>A0A1V9ADN5_SACPI</name>
<accession>A0A1V9ADN5</accession>
<feature type="transmembrane region" description="Helical" evidence="7">
    <location>
        <begin position="142"/>
        <end position="161"/>
    </location>
</feature>
<comment type="subcellular location">
    <subcellularLocation>
        <location evidence="1">Membrane</location>
        <topology evidence="1">Multi-pass membrane protein</topology>
    </subcellularLocation>
</comment>
<evidence type="ECO:0000256" key="7">
    <source>
        <dbReference type="SAM" id="Phobius"/>
    </source>
</evidence>
<dbReference type="PANTHER" id="PTHR32322">
    <property type="entry name" value="INNER MEMBRANE TRANSPORTER"/>
    <property type="match status" value="1"/>
</dbReference>
<feature type="transmembrane region" description="Helical" evidence="7">
    <location>
        <begin position="116"/>
        <end position="136"/>
    </location>
</feature>
<evidence type="ECO:0000256" key="2">
    <source>
        <dbReference type="ARBA" id="ARBA00007362"/>
    </source>
</evidence>
<dbReference type="InterPro" id="IPR000620">
    <property type="entry name" value="EamA_dom"/>
</dbReference>